<dbReference type="Pfam" id="PF02811">
    <property type="entry name" value="PHP"/>
    <property type="match status" value="1"/>
</dbReference>
<dbReference type="GeneID" id="60059101"/>
<protein>
    <submittedName>
        <fullName evidence="1">PHP domain-containing protein</fullName>
    </submittedName>
</protein>
<dbReference type="PANTHER" id="PTHR42924:SF3">
    <property type="entry name" value="POLYMERASE_HISTIDINOL PHOSPHATASE N-TERMINAL DOMAIN-CONTAINING PROTEIN"/>
    <property type="match status" value="1"/>
</dbReference>
<dbReference type="OrthoDB" id="9804333at2"/>
<dbReference type="Gene3D" id="3.20.20.140">
    <property type="entry name" value="Metal-dependent hydrolases"/>
    <property type="match status" value="1"/>
</dbReference>
<dbReference type="InterPro" id="IPR052018">
    <property type="entry name" value="PHP_domain"/>
</dbReference>
<dbReference type="SMART" id="SM00481">
    <property type="entry name" value="POLIIIAc"/>
    <property type="match status" value="1"/>
</dbReference>
<dbReference type="SUPFAM" id="SSF89550">
    <property type="entry name" value="PHP domain-like"/>
    <property type="match status" value="1"/>
</dbReference>
<dbReference type="InterPro" id="IPR003141">
    <property type="entry name" value="Pol/His_phosphatase_N"/>
</dbReference>
<dbReference type="EMBL" id="WMQE01000004">
    <property type="protein sequence ID" value="MTK20359.1"/>
    <property type="molecule type" value="Genomic_DNA"/>
</dbReference>
<organism evidence="1 2">
    <name type="scientific">Turicibacter sanguinis</name>
    <dbReference type="NCBI Taxonomy" id="154288"/>
    <lineage>
        <taxon>Bacteria</taxon>
        <taxon>Bacillati</taxon>
        <taxon>Bacillota</taxon>
        <taxon>Erysipelotrichia</taxon>
        <taxon>Erysipelotrichales</taxon>
        <taxon>Turicibacteraceae</taxon>
        <taxon>Turicibacter</taxon>
    </lineage>
</organism>
<dbReference type="RefSeq" id="WP_006785693.1">
    <property type="nucleotide sequence ID" value="NZ_CABJBH010000007.1"/>
</dbReference>
<dbReference type="InterPro" id="IPR004013">
    <property type="entry name" value="PHP_dom"/>
</dbReference>
<dbReference type="GO" id="GO:0004534">
    <property type="term" value="F:5'-3' RNA exonuclease activity"/>
    <property type="evidence" value="ECO:0007669"/>
    <property type="project" value="TreeGrafter"/>
</dbReference>
<dbReference type="InterPro" id="IPR016195">
    <property type="entry name" value="Pol/histidinol_Pase-like"/>
</dbReference>
<comment type="caution">
    <text evidence="1">The sequence shown here is derived from an EMBL/GenBank/DDBJ whole genome shotgun (WGS) entry which is preliminary data.</text>
</comment>
<sequence>MKLYYDLHIHSALSPCADESMTPNNIVLMAKIKGLDMISLTDHNSVKNMGPVAKICEKENILFIPGIEIETIEGVHLLCYTDSLEAMMKIGEVTEKHLGMIENRPEFFGTQWVMNEKDEVIERVKPLLIQSTTLTIQDVIKLVHEIGGVVIAAHLNKREHSILTNLGFIPPDLLIDGVELNAYVLKKDKASPKWGDYLVFINSDAHQLGDISEAENVIILENKSRFDFFSYVKKEEK</sequence>
<reference evidence="1 2" key="1">
    <citation type="journal article" date="2019" name="Nat. Med.">
        <title>A library of human gut bacterial isolates paired with longitudinal multiomics data enables mechanistic microbiome research.</title>
        <authorList>
            <person name="Poyet M."/>
            <person name="Groussin M."/>
            <person name="Gibbons S.M."/>
            <person name="Avila-Pacheco J."/>
            <person name="Jiang X."/>
            <person name="Kearney S.M."/>
            <person name="Perrotta A.R."/>
            <person name="Berdy B."/>
            <person name="Zhao S."/>
            <person name="Lieberman T.D."/>
            <person name="Swanson P.K."/>
            <person name="Smith M."/>
            <person name="Roesemann S."/>
            <person name="Alexander J.E."/>
            <person name="Rich S.A."/>
            <person name="Livny J."/>
            <person name="Vlamakis H."/>
            <person name="Clish C."/>
            <person name="Bullock K."/>
            <person name="Deik A."/>
            <person name="Scott J."/>
            <person name="Pierce K.A."/>
            <person name="Xavier R.J."/>
            <person name="Alm E.J."/>
        </authorList>
    </citation>
    <scope>NUCLEOTIDE SEQUENCE [LARGE SCALE GENOMIC DNA]</scope>
    <source>
        <strain evidence="1 2">BIOML-A198</strain>
    </source>
</reference>
<evidence type="ECO:0000313" key="1">
    <source>
        <dbReference type="EMBL" id="MTK20359.1"/>
    </source>
</evidence>
<dbReference type="Proteomes" id="UP000487649">
    <property type="component" value="Unassembled WGS sequence"/>
</dbReference>
<accession>A0A173T450</accession>
<dbReference type="AlphaFoldDB" id="A0A173T450"/>
<name>A0A173T450_9FIRM</name>
<dbReference type="PANTHER" id="PTHR42924">
    <property type="entry name" value="EXONUCLEASE"/>
    <property type="match status" value="1"/>
</dbReference>
<evidence type="ECO:0000313" key="2">
    <source>
        <dbReference type="Proteomes" id="UP000487649"/>
    </source>
</evidence>
<dbReference type="CDD" id="cd07432">
    <property type="entry name" value="PHP_HisPPase"/>
    <property type="match status" value="1"/>
</dbReference>
<gene>
    <name evidence="1" type="ORF">GMA92_02755</name>
</gene>
<dbReference type="GO" id="GO:0035312">
    <property type="term" value="F:5'-3' DNA exonuclease activity"/>
    <property type="evidence" value="ECO:0007669"/>
    <property type="project" value="TreeGrafter"/>
</dbReference>
<proteinExistence type="predicted"/>